<dbReference type="PANTHER" id="PTHR23025:SF4">
    <property type="entry name" value="ALPHA_BETA HYDROLASE FOLD-3 DOMAIN-CONTAINING PROTEIN"/>
    <property type="match status" value="1"/>
</dbReference>
<proteinExistence type="predicted"/>
<dbReference type="Pfam" id="PF07859">
    <property type="entry name" value="Abhydrolase_3"/>
    <property type="match status" value="1"/>
</dbReference>
<dbReference type="EMBL" id="BAABUJ010000014">
    <property type="protein sequence ID" value="GAA5800126.1"/>
    <property type="molecule type" value="Genomic_DNA"/>
</dbReference>
<gene>
    <name evidence="2" type="ORF">HPULCUR_005549</name>
</gene>
<keyword evidence="3" id="KW-1185">Reference proteome</keyword>
<dbReference type="InterPro" id="IPR029058">
    <property type="entry name" value="AB_hydrolase_fold"/>
</dbReference>
<feature type="domain" description="Alpha/beta hydrolase fold-3" evidence="1">
    <location>
        <begin position="3"/>
        <end position="212"/>
    </location>
</feature>
<organism evidence="2 3">
    <name type="scientific">Helicostylum pulchrum</name>
    <dbReference type="NCBI Taxonomy" id="562976"/>
    <lineage>
        <taxon>Eukaryota</taxon>
        <taxon>Fungi</taxon>
        <taxon>Fungi incertae sedis</taxon>
        <taxon>Mucoromycota</taxon>
        <taxon>Mucoromycotina</taxon>
        <taxon>Mucoromycetes</taxon>
        <taxon>Mucorales</taxon>
        <taxon>Mucorineae</taxon>
        <taxon>Mucoraceae</taxon>
        <taxon>Helicostylum</taxon>
    </lineage>
</organism>
<dbReference type="SUPFAM" id="SSF53474">
    <property type="entry name" value="alpha/beta-Hydrolases"/>
    <property type="match status" value="1"/>
</dbReference>
<evidence type="ECO:0000313" key="2">
    <source>
        <dbReference type="EMBL" id="GAA5800126.1"/>
    </source>
</evidence>
<dbReference type="InterPro" id="IPR013094">
    <property type="entry name" value="AB_hydrolase_3"/>
</dbReference>
<dbReference type="PANTHER" id="PTHR23025">
    <property type="entry name" value="TRIACYLGLYCEROL LIPASE"/>
    <property type="match status" value="1"/>
</dbReference>
<evidence type="ECO:0000259" key="1">
    <source>
        <dbReference type="Pfam" id="PF07859"/>
    </source>
</evidence>
<evidence type="ECO:0000313" key="3">
    <source>
        <dbReference type="Proteomes" id="UP001476247"/>
    </source>
</evidence>
<name>A0ABP9XZI1_9FUNG</name>
<dbReference type="Proteomes" id="UP001476247">
    <property type="component" value="Unassembled WGS sequence"/>
</dbReference>
<accession>A0ABP9XZI1</accession>
<protein>
    <recommendedName>
        <fullName evidence="1">Alpha/beta hydrolase fold-3 domain-containing protein</fullName>
    </recommendedName>
</protein>
<dbReference type="Gene3D" id="3.40.50.1820">
    <property type="entry name" value="alpha/beta hydrolase"/>
    <property type="match status" value="1"/>
</dbReference>
<sequence>MVNHGGGWVLGSSITHAKLATDLCIGSHAAVMLVEYGLSPEFKFPVANEQVYAALCWVSEHGHSINVNQDQIAIVGDSAGGNMATVVSMMAKDRGMGNIIKAQILMYPAVAADTENYASYKIYGNGDCYLSLKEAELCASAYIPSSIDKTKNVYITPVLATVDQLKGLPPALILTCECDILRDEGEAYTSKLIAADVYTVGMRVLGTIHSYMSMPVPETPQYCTSMNMIVDFLKDQAKF</sequence>
<reference evidence="2 3" key="1">
    <citation type="submission" date="2024-04" db="EMBL/GenBank/DDBJ databases">
        <title>genome sequences of Mucor flavus KT1a and Helicostylum pulchrum KT1b strains isolation_sourced from the surface of a dry-aged beef.</title>
        <authorList>
            <person name="Toyotome T."/>
            <person name="Hosono M."/>
            <person name="Torimaru M."/>
            <person name="Fukuda K."/>
            <person name="Mikami N."/>
        </authorList>
    </citation>
    <scope>NUCLEOTIDE SEQUENCE [LARGE SCALE GENOMIC DNA]</scope>
    <source>
        <strain evidence="2 3">KT1b</strain>
    </source>
</reference>
<comment type="caution">
    <text evidence="2">The sequence shown here is derived from an EMBL/GenBank/DDBJ whole genome shotgun (WGS) entry which is preliminary data.</text>
</comment>